<feature type="region of interest" description="Disordered" evidence="16">
    <location>
        <begin position="877"/>
        <end position="910"/>
    </location>
</feature>
<dbReference type="SUPFAM" id="SSF56672">
    <property type="entry name" value="DNA/RNA polymerases"/>
    <property type="match status" value="1"/>
</dbReference>
<evidence type="ECO:0000256" key="1">
    <source>
        <dbReference type="ARBA" id="ARBA00004123"/>
    </source>
</evidence>
<dbReference type="CDD" id="cd17719">
    <property type="entry name" value="BRCT_Rev1"/>
    <property type="match status" value="1"/>
</dbReference>
<dbReference type="CDD" id="cd01701">
    <property type="entry name" value="PolY_Rev1"/>
    <property type="match status" value="1"/>
</dbReference>
<feature type="domain" description="UmuC" evidence="18">
    <location>
        <begin position="400"/>
        <end position="598"/>
    </location>
</feature>
<keyword evidence="20" id="KW-1185">Reference proteome</keyword>
<evidence type="ECO:0000256" key="8">
    <source>
        <dbReference type="ARBA" id="ARBA00022763"/>
    </source>
</evidence>
<evidence type="ECO:0000313" key="19">
    <source>
        <dbReference type="EMBL" id="KAF2173902.1"/>
    </source>
</evidence>
<dbReference type="InterPro" id="IPR036775">
    <property type="entry name" value="DNA_pol_Y-fam_lit_finger_sf"/>
</dbReference>
<evidence type="ECO:0000256" key="6">
    <source>
        <dbReference type="ARBA" id="ARBA00022695"/>
    </source>
</evidence>
<evidence type="ECO:0000259" key="17">
    <source>
        <dbReference type="PROSITE" id="PS50172"/>
    </source>
</evidence>
<dbReference type="GO" id="GO:0005634">
    <property type="term" value="C:nucleus"/>
    <property type="evidence" value="ECO:0007669"/>
    <property type="project" value="UniProtKB-SubCell"/>
</dbReference>
<dbReference type="Gene3D" id="3.40.1170.60">
    <property type="match status" value="1"/>
</dbReference>
<feature type="region of interest" description="Disordered" evidence="16">
    <location>
        <begin position="791"/>
        <end position="846"/>
    </location>
</feature>
<keyword evidence="4 14" id="KW-0237">DNA synthesis</keyword>
<dbReference type="Gene3D" id="1.10.150.20">
    <property type="entry name" value="5' to 3' exonuclease, C-terminal subdomain"/>
    <property type="match status" value="1"/>
</dbReference>
<dbReference type="Pfam" id="PF21999">
    <property type="entry name" value="IMS_HHH_1"/>
    <property type="match status" value="1"/>
</dbReference>
<evidence type="ECO:0000256" key="13">
    <source>
        <dbReference type="ARBA" id="ARBA00058985"/>
    </source>
</evidence>
<organism evidence="19 20">
    <name type="scientific">Zasmidium cellare ATCC 36951</name>
    <dbReference type="NCBI Taxonomy" id="1080233"/>
    <lineage>
        <taxon>Eukaryota</taxon>
        <taxon>Fungi</taxon>
        <taxon>Dikarya</taxon>
        <taxon>Ascomycota</taxon>
        <taxon>Pezizomycotina</taxon>
        <taxon>Dothideomycetes</taxon>
        <taxon>Dothideomycetidae</taxon>
        <taxon>Mycosphaerellales</taxon>
        <taxon>Mycosphaerellaceae</taxon>
        <taxon>Zasmidium</taxon>
    </lineage>
</organism>
<dbReference type="GO" id="GO:0006281">
    <property type="term" value="P:DNA repair"/>
    <property type="evidence" value="ECO:0007669"/>
    <property type="project" value="UniProtKB-KW"/>
</dbReference>
<dbReference type="Gene3D" id="6.10.250.1490">
    <property type="match status" value="1"/>
</dbReference>
<dbReference type="Gene3D" id="3.40.50.10190">
    <property type="entry name" value="BRCT domain"/>
    <property type="match status" value="1"/>
</dbReference>
<dbReference type="GO" id="GO:0017125">
    <property type="term" value="F:deoxycytidyl transferase activity"/>
    <property type="evidence" value="ECO:0007669"/>
    <property type="project" value="TreeGrafter"/>
</dbReference>
<feature type="compositionally biased region" description="Basic and acidic residues" evidence="16">
    <location>
        <begin position="226"/>
        <end position="250"/>
    </location>
</feature>
<gene>
    <name evidence="19" type="ORF">M409DRAFT_16171</name>
</gene>
<dbReference type="GO" id="GO:0070987">
    <property type="term" value="P:error-free translesion synthesis"/>
    <property type="evidence" value="ECO:0007669"/>
    <property type="project" value="UniProtKB-ARBA"/>
</dbReference>
<dbReference type="Gene3D" id="3.30.1490.100">
    <property type="entry name" value="DNA polymerase, Y-family, little finger domain"/>
    <property type="match status" value="1"/>
</dbReference>
<dbReference type="SUPFAM" id="SSF100879">
    <property type="entry name" value="Lesion bypass DNA polymerase (Y-family), little finger domain"/>
    <property type="match status" value="1"/>
</dbReference>
<keyword evidence="9 15" id="KW-0460">Magnesium</keyword>
<dbReference type="InterPro" id="IPR017961">
    <property type="entry name" value="DNA_pol_Y-fam_little_finger"/>
</dbReference>
<evidence type="ECO:0000256" key="3">
    <source>
        <dbReference type="ARBA" id="ARBA00020399"/>
    </source>
</evidence>
<dbReference type="FunFam" id="3.30.1490.100:FF:000001">
    <property type="entry name" value="DNA repair protein REV1"/>
    <property type="match status" value="1"/>
</dbReference>
<dbReference type="GO" id="GO:0003887">
    <property type="term" value="F:DNA-directed DNA polymerase activity"/>
    <property type="evidence" value="ECO:0007669"/>
    <property type="project" value="InterPro"/>
</dbReference>
<dbReference type="InterPro" id="IPR001126">
    <property type="entry name" value="UmuC"/>
</dbReference>
<dbReference type="InterPro" id="IPR038401">
    <property type="entry name" value="Rev1_C_sf"/>
</dbReference>
<keyword evidence="11 14" id="KW-0234">DNA repair</keyword>
<keyword evidence="8 14" id="KW-0227">DNA damage</keyword>
<dbReference type="Gene3D" id="6.10.250.1630">
    <property type="match status" value="2"/>
</dbReference>
<feature type="compositionally biased region" description="Basic residues" evidence="16">
    <location>
        <begin position="967"/>
        <end position="977"/>
    </location>
</feature>
<dbReference type="FunFam" id="3.40.50.10190:FF:000011">
    <property type="entry name" value="DNA repair protein REV1"/>
    <property type="match status" value="1"/>
</dbReference>
<evidence type="ECO:0000256" key="4">
    <source>
        <dbReference type="ARBA" id="ARBA00022634"/>
    </source>
</evidence>
<dbReference type="Gene3D" id="1.20.58.1280">
    <property type="entry name" value="DNA repair protein Rev1, C-terminal domain"/>
    <property type="match status" value="1"/>
</dbReference>
<feature type="region of interest" description="Disordered" evidence="16">
    <location>
        <begin position="1060"/>
        <end position="1088"/>
    </location>
</feature>
<evidence type="ECO:0000256" key="9">
    <source>
        <dbReference type="ARBA" id="ARBA00022842"/>
    </source>
</evidence>
<sequence>MGSRLEQKSSLVRKRIENHEFNGEDGEEYEGSKFGGFSDYFRRKKIKLQNLDNDIRQQATDKPKLFKGIVCHVNGYTQPSLNDLHTMIVQHGGGFIQYLDGKTMVTHIIASNLTPKKKEEFKRYRIVKPAWIVDSIKAGKLLPWDAYRVVDEGVGQKVLGFENGQITSQANRKVQGYREQTDTSWYTSQLKSQAVPKPQTQTVTPTADDINDDEYPMPEITSSMEEALREADKTIPPREEDKPPETDSRDQLGASEMQTPPPSSPPLDTGGDSAAGVAHQALKDDSAHSAPALHPWDGWNESEFSHAVVRNSEVMKNVSPEKLASMTAEEHNAMLLSDPNIRKSTVVNPEFLEQFYRESRLHHLSTWKADLKSQLQALAAEKSSSQKAKQKRIPGQRRYIMHVDFDSFFAAVSLKQYPQYKDKPAVVAHGGGSGSEIASCNYPARKFGISNGMWMKRAQELCPEVKILPYDFPGYEAASRKFYDAIMATGGVVQSVSIDEALIDISALCIAESGSDGVQRNEGAVHREQSKADDVGQRLRDEVLEKTGCAVSVGIGGNILQAKVALRKAKPAGQYQLKPDEVLDFLGALEVTKLPGVAWSLGGKLEEIGIKFVKDIRDTSKQKLMTTLGPKTGEKMYEYARGIDKTEVGDQVVRKSVSAEVNWGVRFENQEQVDEFMHGLSGELNKRLLKERVKGKQLTMKVMKRAADAPRDPPKHLGHGKCDVFNKSLQLGVATNDHAVITKEAIAMMKSFAITPGELRGIGIQMQKLEPLKQGTDGADLSSQRKLQFLVGQRSKSTPEKPRPSEDAIQDDVKTPQKQRIPDANQPSAAFKPVDTGTPTKKPLNTLGTQFVLPTQVDPSMLAELPPDIRSKLAKHVGRVSGDTKPAEAIKEADDSNASSRAHSPAVVIPPQSQLDPSILEALPEDVRREVLGFYKSPGNRAEKRGDQALLPQSPRKARTAAPVRQPVKRGRGRPRGSRNLGGLSRNSGNYGESSTLTQANFVARPHLVDDSGGTDSEQEPEELDAEVLAALPEDLRQEVLAQQRQARLQRTGGIDLSLHQRSKAARKKKAEDEGPLDRHFTLPPRAAKPTFTSKKLSELPDLRNAVSAWFREFSDEAPYEDDVAALIKYLKDVVTEERDTSKAVAVVKWMAWVIDQGEESTPEEVLDGWREALGKTRQEVQRAADGRELGMLRFE</sequence>
<evidence type="ECO:0000256" key="11">
    <source>
        <dbReference type="ARBA" id="ARBA00023204"/>
    </source>
</evidence>
<keyword evidence="6 14" id="KW-0548">Nucleotidyltransferase</keyword>
<dbReference type="InterPro" id="IPR012112">
    <property type="entry name" value="REV1"/>
</dbReference>
<evidence type="ECO:0000259" key="18">
    <source>
        <dbReference type="PROSITE" id="PS50173"/>
    </source>
</evidence>
<dbReference type="GO" id="GO:0042276">
    <property type="term" value="P:error-prone translesion synthesis"/>
    <property type="evidence" value="ECO:0007669"/>
    <property type="project" value="InterPro"/>
</dbReference>
<dbReference type="SMART" id="SM00292">
    <property type="entry name" value="BRCT"/>
    <property type="match status" value="1"/>
</dbReference>
<dbReference type="InterPro" id="IPR043502">
    <property type="entry name" value="DNA/RNA_pol_sf"/>
</dbReference>
<dbReference type="InterPro" id="IPR053848">
    <property type="entry name" value="IMS_HHH_1"/>
</dbReference>
<keyword evidence="7 15" id="KW-0479">Metal-binding</keyword>
<comment type="subcellular location">
    <subcellularLocation>
        <location evidence="1 14">Nucleus</location>
    </subcellularLocation>
</comment>
<dbReference type="Pfam" id="PF14377">
    <property type="entry name" value="UBM"/>
    <property type="match status" value="3"/>
</dbReference>
<protein>
    <recommendedName>
        <fullName evidence="3 14">DNA repair protein REV1</fullName>
        <ecNumber evidence="14">2.7.7.-</ecNumber>
    </recommendedName>
</protein>
<accession>A0A6A6D6P6</accession>
<dbReference type="InterPro" id="IPR043128">
    <property type="entry name" value="Rev_trsase/Diguanyl_cyclase"/>
</dbReference>
<dbReference type="EC" id="2.7.7.-" evidence="14"/>
<comment type="cofactor">
    <cofactor evidence="15">
        <name>Mg(2+)</name>
        <dbReference type="ChEBI" id="CHEBI:18420"/>
    </cofactor>
    <text evidence="15">Binds 2 magnesium ions.</text>
</comment>
<keyword evidence="12 14" id="KW-0539">Nucleus</keyword>
<dbReference type="Pfam" id="PF00817">
    <property type="entry name" value="IMS"/>
    <property type="match status" value="1"/>
</dbReference>
<dbReference type="SUPFAM" id="SSF52113">
    <property type="entry name" value="BRCT domain"/>
    <property type="match status" value="1"/>
</dbReference>
<evidence type="ECO:0000256" key="15">
    <source>
        <dbReference type="PIRSR" id="PIRSR036573-2"/>
    </source>
</evidence>
<feature type="domain" description="BRCT" evidence="17">
    <location>
        <begin position="61"/>
        <end position="149"/>
    </location>
</feature>
<name>A0A6A6D6P6_ZASCE</name>
<dbReference type="InterPro" id="IPR001357">
    <property type="entry name" value="BRCT_dom"/>
</dbReference>
<feature type="compositionally biased region" description="Basic and acidic residues" evidence="16">
    <location>
        <begin position="1070"/>
        <end position="1081"/>
    </location>
</feature>
<evidence type="ECO:0000256" key="12">
    <source>
        <dbReference type="ARBA" id="ARBA00023242"/>
    </source>
</evidence>
<feature type="region of interest" description="Disordered" evidence="16">
    <location>
        <begin position="188"/>
        <end position="274"/>
    </location>
</feature>
<dbReference type="OrthoDB" id="427711at2759"/>
<dbReference type="Pfam" id="PF11799">
    <property type="entry name" value="IMS_C"/>
    <property type="match status" value="1"/>
</dbReference>
<dbReference type="PROSITE" id="PS50173">
    <property type="entry name" value="UMUC"/>
    <property type="match status" value="1"/>
</dbReference>
<dbReference type="Proteomes" id="UP000799537">
    <property type="component" value="Unassembled WGS sequence"/>
</dbReference>
<comment type="function">
    <text evidence="13">Deoxycytidyl transferase involved in DNA repair. Transfers a dCMP residue from dCTP to the 3'-end of a DNA primer in a template-dependent reaction. May assist in the first step in the bypass of abasic lesions by the insertion of a nucleotide opposite the lesion. Required for normal induction of mutations by physical and chemical agents. Involved in mitochondrial DNA mutagenesis.</text>
</comment>
<evidence type="ECO:0000256" key="7">
    <source>
        <dbReference type="ARBA" id="ARBA00022723"/>
    </source>
</evidence>
<dbReference type="Pfam" id="PF16727">
    <property type="entry name" value="REV1_C"/>
    <property type="match status" value="1"/>
</dbReference>
<comment type="similarity">
    <text evidence="2 14">Belongs to the DNA polymerase type-Y family.</text>
</comment>
<dbReference type="GeneID" id="54556792"/>
<dbReference type="PROSITE" id="PS50172">
    <property type="entry name" value="BRCT"/>
    <property type="match status" value="1"/>
</dbReference>
<dbReference type="GO" id="GO:0003684">
    <property type="term" value="F:damaged DNA binding"/>
    <property type="evidence" value="ECO:0007669"/>
    <property type="project" value="UniProtKB-UniRule"/>
</dbReference>
<dbReference type="InterPro" id="IPR031991">
    <property type="entry name" value="Rev1_C"/>
</dbReference>
<feature type="binding site" evidence="15">
    <location>
        <position position="404"/>
    </location>
    <ligand>
        <name>Mg(2+)</name>
        <dbReference type="ChEBI" id="CHEBI:18420"/>
        <label>1</label>
    </ligand>
</feature>
<dbReference type="PIRSF" id="PIRSF036573">
    <property type="entry name" value="REV1"/>
    <property type="match status" value="1"/>
</dbReference>
<reference evidence="19" key="1">
    <citation type="journal article" date="2020" name="Stud. Mycol.">
        <title>101 Dothideomycetes genomes: a test case for predicting lifestyles and emergence of pathogens.</title>
        <authorList>
            <person name="Haridas S."/>
            <person name="Albert R."/>
            <person name="Binder M."/>
            <person name="Bloem J."/>
            <person name="Labutti K."/>
            <person name="Salamov A."/>
            <person name="Andreopoulos B."/>
            <person name="Baker S."/>
            <person name="Barry K."/>
            <person name="Bills G."/>
            <person name="Bluhm B."/>
            <person name="Cannon C."/>
            <person name="Castanera R."/>
            <person name="Culley D."/>
            <person name="Daum C."/>
            <person name="Ezra D."/>
            <person name="Gonzalez J."/>
            <person name="Henrissat B."/>
            <person name="Kuo A."/>
            <person name="Liang C."/>
            <person name="Lipzen A."/>
            <person name="Lutzoni F."/>
            <person name="Magnuson J."/>
            <person name="Mondo S."/>
            <person name="Nolan M."/>
            <person name="Ohm R."/>
            <person name="Pangilinan J."/>
            <person name="Park H.-J."/>
            <person name="Ramirez L."/>
            <person name="Alfaro M."/>
            <person name="Sun H."/>
            <person name="Tritt A."/>
            <person name="Yoshinaga Y."/>
            <person name="Zwiers L.-H."/>
            <person name="Turgeon B."/>
            <person name="Goodwin S."/>
            <person name="Spatafora J."/>
            <person name="Crous P."/>
            <person name="Grigoriev I."/>
        </authorList>
    </citation>
    <scope>NUCLEOTIDE SEQUENCE</scope>
    <source>
        <strain evidence="19">ATCC 36951</strain>
    </source>
</reference>
<keyword evidence="10 14" id="KW-0238">DNA-binding</keyword>
<dbReference type="AlphaFoldDB" id="A0A6A6D6P6"/>
<dbReference type="FunFam" id="3.30.70.270:FF:000040">
    <property type="entry name" value="DNA repair protein REV1"/>
    <property type="match status" value="1"/>
</dbReference>
<evidence type="ECO:0000256" key="10">
    <source>
        <dbReference type="ARBA" id="ARBA00023125"/>
    </source>
</evidence>
<evidence type="ECO:0000256" key="5">
    <source>
        <dbReference type="ARBA" id="ARBA00022679"/>
    </source>
</evidence>
<evidence type="ECO:0000313" key="20">
    <source>
        <dbReference type="Proteomes" id="UP000799537"/>
    </source>
</evidence>
<dbReference type="Pfam" id="PF16589">
    <property type="entry name" value="BRCT_2"/>
    <property type="match status" value="1"/>
</dbReference>
<dbReference type="GO" id="GO:0046872">
    <property type="term" value="F:metal ion binding"/>
    <property type="evidence" value="ECO:0007669"/>
    <property type="project" value="UniProtKB-KW"/>
</dbReference>
<dbReference type="InterPro" id="IPR036420">
    <property type="entry name" value="BRCT_dom_sf"/>
</dbReference>
<evidence type="ECO:0000256" key="14">
    <source>
        <dbReference type="PIRNR" id="PIRNR036573"/>
    </source>
</evidence>
<feature type="binding site" evidence="15">
    <location>
        <position position="500"/>
    </location>
    <ligand>
        <name>Mg(2+)</name>
        <dbReference type="ChEBI" id="CHEBI:18420"/>
        <label>1</label>
    </ligand>
</feature>
<feature type="compositionally biased region" description="Basic and acidic residues" evidence="16">
    <location>
        <begin position="885"/>
        <end position="894"/>
    </location>
</feature>
<feature type="binding site" evidence="15">
    <location>
        <position position="499"/>
    </location>
    <ligand>
        <name>Mg(2+)</name>
        <dbReference type="ChEBI" id="CHEBI:18420"/>
        <label>1</label>
    </ligand>
</feature>
<proteinExistence type="inferred from homology"/>
<evidence type="ECO:0000256" key="16">
    <source>
        <dbReference type="SAM" id="MobiDB-lite"/>
    </source>
</evidence>
<feature type="compositionally biased region" description="Low complexity" evidence="16">
    <location>
        <begin position="193"/>
        <end position="207"/>
    </location>
</feature>
<dbReference type="Gene3D" id="3.30.70.270">
    <property type="match status" value="1"/>
</dbReference>
<feature type="compositionally biased region" description="Polar residues" evidence="16">
    <location>
        <begin position="985"/>
        <end position="994"/>
    </location>
</feature>
<evidence type="ECO:0000256" key="2">
    <source>
        <dbReference type="ARBA" id="ARBA00010945"/>
    </source>
</evidence>
<feature type="compositionally biased region" description="Basic and acidic residues" evidence="16">
    <location>
        <begin position="797"/>
        <end position="815"/>
    </location>
</feature>
<dbReference type="InterPro" id="IPR025527">
    <property type="entry name" value="HUWE1/Rev1_UBM"/>
</dbReference>
<keyword evidence="5 14" id="KW-0808">Transferase</keyword>
<dbReference type="EMBL" id="ML993579">
    <property type="protein sequence ID" value="KAF2173902.1"/>
    <property type="molecule type" value="Genomic_DNA"/>
</dbReference>
<feature type="region of interest" description="Disordered" evidence="16">
    <location>
        <begin position="937"/>
        <end position="994"/>
    </location>
</feature>
<dbReference type="RefSeq" id="XP_033674791.1">
    <property type="nucleotide sequence ID" value="XM_033803520.1"/>
</dbReference>
<dbReference type="PANTHER" id="PTHR45990:SF1">
    <property type="entry name" value="DNA REPAIR PROTEIN REV1"/>
    <property type="match status" value="1"/>
</dbReference>
<dbReference type="PANTHER" id="PTHR45990">
    <property type="entry name" value="DNA REPAIR PROTEIN REV1"/>
    <property type="match status" value="1"/>
</dbReference>